<feature type="transmembrane region" description="Helical" evidence="9">
    <location>
        <begin position="113"/>
        <end position="134"/>
    </location>
</feature>
<keyword evidence="9" id="KW-0472">Membrane</keyword>
<organism evidence="11 12">
    <name type="scientific">Litchfieldia luteola</name>
    <dbReference type="NCBI Taxonomy" id="682179"/>
    <lineage>
        <taxon>Bacteria</taxon>
        <taxon>Bacillati</taxon>
        <taxon>Bacillota</taxon>
        <taxon>Bacilli</taxon>
        <taxon>Bacillales</taxon>
        <taxon>Bacillaceae</taxon>
        <taxon>Litchfieldia</taxon>
    </lineage>
</organism>
<comment type="caution">
    <text evidence="11">The sequence shown here is derived from an EMBL/GenBank/DDBJ whole genome shotgun (WGS) entry which is preliminary data.</text>
</comment>
<protein>
    <recommendedName>
        <fullName evidence="2">histidine kinase</fullName>
        <ecNumber evidence="2">2.7.13.3</ecNumber>
    </recommendedName>
</protein>
<dbReference type="EMBL" id="JADCLJ010000007">
    <property type="protein sequence ID" value="MBE4907176.1"/>
    <property type="molecule type" value="Genomic_DNA"/>
</dbReference>
<reference evidence="11 12" key="1">
    <citation type="submission" date="2020-10" db="EMBL/GenBank/DDBJ databases">
        <title>Bacillus sp. HD4P25, an endophyte from a halophyte.</title>
        <authorList>
            <person name="Sun J.-Q."/>
        </authorList>
    </citation>
    <scope>NUCLEOTIDE SEQUENCE [LARGE SCALE GENOMIC DNA]</scope>
    <source>
        <strain evidence="11 12">YIM 93174</strain>
    </source>
</reference>
<evidence type="ECO:0000256" key="9">
    <source>
        <dbReference type="SAM" id="Phobius"/>
    </source>
</evidence>
<dbReference type="RefSeq" id="WP_193534650.1">
    <property type="nucleotide sequence ID" value="NZ_JADCLJ010000007.1"/>
</dbReference>
<keyword evidence="5" id="KW-0547">Nucleotide-binding</keyword>
<dbReference type="Pfam" id="PF02518">
    <property type="entry name" value="HATPase_c"/>
    <property type="match status" value="1"/>
</dbReference>
<keyword evidence="8" id="KW-0902">Two-component regulatory system</keyword>
<dbReference type="InterPro" id="IPR036890">
    <property type="entry name" value="HATPase_C_sf"/>
</dbReference>
<dbReference type="SUPFAM" id="SSF55874">
    <property type="entry name" value="ATPase domain of HSP90 chaperone/DNA topoisomerase II/histidine kinase"/>
    <property type="match status" value="1"/>
</dbReference>
<evidence type="ECO:0000256" key="2">
    <source>
        <dbReference type="ARBA" id="ARBA00012438"/>
    </source>
</evidence>
<feature type="transmembrane region" description="Helical" evidence="9">
    <location>
        <begin position="7"/>
        <end position="27"/>
    </location>
</feature>
<dbReference type="InterPro" id="IPR011712">
    <property type="entry name" value="Sig_transdc_His_kin_sub3_dim/P"/>
</dbReference>
<keyword evidence="3" id="KW-0597">Phosphoprotein</keyword>
<accession>A0ABR9QFA8</accession>
<proteinExistence type="predicted"/>
<feature type="transmembrane region" description="Helical" evidence="9">
    <location>
        <begin position="60"/>
        <end position="81"/>
    </location>
</feature>
<dbReference type="InterPro" id="IPR005467">
    <property type="entry name" value="His_kinase_dom"/>
</dbReference>
<evidence type="ECO:0000259" key="10">
    <source>
        <dbReference type="PROSITE" id="PS50109"/>
    </source>
</evidence>
<dbReference type="Proteomes" id="UP001516662">
    <property type="component" value="Unassembled WGS sequence"/>
</dbReference>
<keyword evidence="4" id="KW-0808">Transferase</keyword>
<evidence type="ECO:0000256" key="3">
    <source>
        <dbReference type="ARBA" id="ARBA00022553"/>
    </source>
</evidence>
<keyword evidence="12" id="KW-1185">Reference proteome</keyword>
<evidence type="ECO:0000256" key="5">
    <source>
        <dbReference type="ARBA" id="ARBA00022741"/>
    </source>
</evidence>
<dbReference type="PANTHER" id="PTHR24421:SF10">
    <property type="entry name" value="NITRATE_NITRITE SENSOR PROTEIN NARQ"/>
    <property type="match status" value="1"/>
</dbReference>
<comment type="catalytic activity">
    <reaction evidence="1">
        <text>ATP + protein L-histidine = ADP + protein N-phospho-L-histidine.</text>
        <dbReference type="EC" id="2.7.13.3"/>
    </reaction>
</comment>
<dbReference type="EC" id="2.7.13.3" evidence="2"/>
<dbReference type="Pfam" id="PF07730">
    <property type="entry name" value="HisKA_3"/>
    <property type="match status" value="1"/>
</dbReference>
<dbReference type="PANTHER" id="PTHR24421">
    <property type="entry name" value="NITRATE/NITRITE SENSOR PROTEIN NARX-RELATED"/>
    <property type="match status" value="1"/>
</dbReference>
<evidence type="ECO:0000256" key="1">
    <source>
        <dbReference type="ARBA" id="ARBA00000085"/>
    </source>
</evidence>
<evidence type="ECO:0000256" key="6">
    <source>
        <dbReference type="ARBA" id="ARBA00022777"/>
    </source>
</evidence>
<evidence type="ECO:0000256" key="8">
    <source>
        <dbReference type="ARBA" id="ARBA00023012"/>
    </source>
</evidence>
<name>A0ABR9QFA8_9BACI</name>
<evidence type="ECO:0000313" key="12">
    <source>
        <dbReference type="Proteomes" id="UP001516662"/>
    </source>
</evidence>
<dbReference type="CDD" id="cd16917">
    <property type="entry name" value="HATPase_UhpB-NarQ-NarX-like"/>
    <property type="match status" value="1"/>
</dbReference>
<dbReference type="InterPro" id="IPR050482">
    <property type="entry name" value="Sensor_HK_TwoCompSys"/>
</dbReference>
<evidence type="ECO:0000256" key="4">
    <source>
        <dbReference type="ARBA" id="ARBA00022679"/>
    </source>
</evidence>
<feature type="transmembrane region" description="Helical" evidence="9">
    <location>
        <begin position="140"/>
        <end position="157"/>
    </location>
</feature>
<dbReference type="InterPro" id="IPR003594">
    <property type="entry name" value="HATPase_dom"/>
</dbReference>
<keyword evidence="7" id="KW-0067">ATP-binding</keyword>
<keyword evidence="9" id="KW-0812">Transmembrane</keyword>
<dbReference type="SMART" id="SM00387">
    <property type="entry name" value="HATPase_c"/>
    <property type="match status" value="1"/>
</dbReference>
<dbReference type="PROSITE" id="PS50109">
    <property type="entry name" value="HIS_KIN"/>
    <property type="match status" value="1"/>
</dbReference>
<dbReference type="Gene3D" id="3.30.565.10">
    <property type="entry name" value="Histidine kinase-like ATPase, C-terminal domain"/>
    <property type="match status" value="1"/>
</dbReference>
<dbReference type="Gene3D" id="1.20.5.1930">
    <property type="match status" value="1"/>
</dbReference>
<sequence>MSTLYKELNVFVIGIRWVLLFTGLLTYTNGDGVIDLSFLLIVVINFYYSVLINKKFSNKILVMLVITIDLCANLFLLWQTGGLDSPFLYYSITSLLWFKNFFAWKKYYLITSIFLLLLPIVLSSLYQVSVGLYLSKNVDYTFYLIVFYSMVFTLNLYSTYISKHYKKLVHFYSFTGSEELPSYEKLLSRMVEKKQVYLCLNPIYATHINNSWEQNYYYNYLVQQFGQAKISRVLNISSYSGERKTFYVHALNDKNWGYLLVEGSNQVSMATKIYTKLISQLVQIKITNLEQVEEVKKKALKEERDKIAQDIHDGIAQQLFFISIQLFQLKNKLPEDTKRELESILNSVETQVKETHQGIRNYIGELKNEKRQFHLFHAVENLLERLTENKDIEPRFIMSGWIPEEKIEIEESIFHLIEEASNNVIKHANASELQVSIEVSSIQWKIMIRDNGKGIENLAVSKGKRDSYGLGGMVDRIEKLGGTLTIKSETNKGTTVLVFIPRERSRAYA</sequence>
<feature type="transmembrane region" description="Helical" evidence="9">
    <location>
        <begin position="33"/>
        <end position="53"/>
    </location>
</feature>
<keyword evidence="9" id="KW-1133">Transmembrane helix</keyword>
<feature type="domain" description="Histidine kinase" evidence="10">
    <location>
        <begin position="306"/>
        <end position="504"/>
    </location>
</feature>
<gene>
    <name evidence="11" type="ORF">IMZ08_03770</name>
</gene>
<keyword evidence="6" id="KW-0418">Kinase</keyword>
<evidence type="ECO:0000256" key="7">
    <source>
        <dbReference type="ARBA" id="ARBA00022840"/>
    </source>
</evidence>
<evidence type="ECO:0000313" key="11">
    <source>
        <dbReference type="EMBL" id="MBE4907176.1"/>
    </source>
</evidence>